<evidence type="ECO:0000256" key="2">
    <source>
        <dbReference type="ARBA" id="ARBA00023136"/>
    </source>
</evidence>
<protein>
    <submittedName>
        <fullName evidence="5">Ferric iron-catecholate outer membrane transporter</fullName>
    </submittedName>
</protein>
<evidence type="ECO:0000313" key="5">
    <source>
        <dbReference type="EMBL" id="STT55596.1"/>
    </source>
</evidence>
<gene>
    <name evidence="5" type="primary">cirA_4</name>
    <name evidence="5" type="ORF">NCTC8849_04214</name>
</gene>
<keyword evidence="3" id="KW-0998">Cell outer membrane</keyword>
<dbReference type="GO" id="GO:0009279">
    <property type="term" value="C:cell outer membrane"/>
    <property type="evidence" value="ECO:0007669"/>
    <property type="project" value="UniProtKB-SubCell"/>
</dbReference>
<evidence type="ECO:0000256" key="4">
    <source>
        <dbReference type="SAM" id="MobiDB-lite"/>
    </source>
</evidence>
<comment type="subcellular location">
    <subcellularLocation>
        <location evidence="1">Cell outer membrane</location>
    </subcellularLocation>
</comment>
<evidence type="ECO:0000313" key="6">
    <source>
        <dbReference type="Proteomes" id="UP000254799"/>
    </source>
</evidence>
<organism evidence="5 6">
    <name type="scientific">Klebsiella pneumoniae</name>
    <dbReference type="NCBI Taxonomy" id="573"/>
    <lineage>
        <taxon>Bacteria</taxon>
        <taxon>Pseudomonadati</taxon>
        <taxon>Pseudomonadota</taxon>
        <taxon>Gammaproteobacteria</taxon>
        <taxon>Enterobacterales</taxon>
        <taxon>Enterobacteriaceae</taxon>
        <taxon>Klebsiella/Raoultella group</taxon>
        <taxon>Klebsiella</taxon>
        <taxon>Klebsiella pneumoniae complex</taxon>
    </lineage>
</organism>
<keyword evidence="2" id="KW-0472">Membrane</keyword>
<proteinExistence type="predicted"/>
<evidence type="ECO:0000256" key="1">
    <source>
        <dbReference type="ARBA" id="ARBA00004442"/>
    </source>
</evidence>
<name>A0A377WL71_KLEPN</name>
<reference evidence="5 6" key="1">
    <citation type="submission" date="2018-06" db="EMBL/GenBank/DDBJ databases">
        <authorList>
            <consortium name="Pathogen Informatics"/>
            <person name="Doyle S."/>
        </authorList>
    </citation>
    <scope>NUCLEOTIDE SEQUENCE [LARGE SCALE GENOMIC DNA]</scope>
    <source>
        <strain evidence="5 6">NCTC8849</strain>
    </source>
</reference>
<dbReference type="Proteomes" id="UP000254799">
    <property type="component" value="Unassembled WGS sequence"/>
</dbReference>
<dbReference type="EMBL" id="UGLC01000002">
    <property type="protein sequence ID" value="STT55596.1"/>
    <property type="molecule type" value="Genomic_DNA"/>
</dbReference>
<accession>A0A377WL71</accession>
<evidence type="ECO:0000256" key="3">
    <source>
        <dbReference type="ARBA" id="ARBA00023237"/>
    </source>
</evidence>
<feature type="region of interest" description="Disordered" evidence="4">
    <location>
        <begin position="81"/>
        <end position="106"/>
    </location>
</feature>
<dbReference type="Gene3D" id="2.40.170.20">
    <property type="entry name" value="TonB-dependent receptor, beta-barrel domain"/>
    <property type="match status" value="1"/>
</dbReference>
<dbReference type="InterPro" id="IPR036942">
    <property type="entry name" value="Beta-barrel_TonB_sf"/>
</dbReference>
<sequence>MLLSVSKRCRPDVLPLRLRCARWGGQHYYQKIGQKWTGTLSADTTIQEHRDRGDTYNGQFFTSGPLIDGVLGMKAYGSLAKRAKDDPQSSSNATGETPRIEGFTSRDGNVEFAWTPNENHDFTAGYGFDRQDRDSDSLDRNRLERENYSLSHNGRWDIGNSELKFYGEKVDNKNPGRAGLLPRKAMPSTASMSCRWA</sequence>
<dbReference type="AlphaFoldDB" id="A0A377WL71"/>
<dbReference type="SUPFAM" id="SSF56935">
    <property type="entry name" value="Porins"/>
    <property type="match status" value="1"/>
</dbReference>